<sequence length="507" mass="56150">MPDCVVARAFNIKQCLLMTPLLARSLSSQYGSPSAFRSEQEDIIIYELGARHISAGFAGESRPRCVVYFNPERDRRLGDYRACDSSYRRKRRKIGDVHEWSKEYELYRVDLKSIDLGLVEDRLERAVRTIQIDHLQLDQKARKAALVVPSLLPTPLLDIAMRVLFNYSTQPPSIVLLTTPVMACVGAGLRNAIVVDVGWEETVVTAVGEYKEVFQRRSVRAGRTLVTEMSRLLEEEVKNGTTSPGDETSDTGIDFEYAEEVTQRMAWCRARSHKASNAEAGGMTKLPAPESASGPRGHIHLPFTRLSKPAENAFFAPLDSSGDDDHSTPIHTLVYRVLLALPVDLRAICMSRIIVTGGVSALPGLKPRLLEEVSEIIAKRGWDPVDNYGSVAGRHPRKLQERSANIAGNRQQEELEVPLSPTKKPIQESVRHADRIHDDKYDSITLKAEREAAKGKAEVIKGTVRGVETVGAWAGASLVAASKVKGVHEVEREAFLKHGYRDGGVVI</sequence>
<dbReference type="OrthoDB" id="337660at2759"/>
<dbReference type="Gene3D" id="3.90.640.10">
    <property type="entry name" value="Actin, Chain A, domain 4"/>
    <property type="match status" value="1"/>
</dbReference>
<evidence type="ECO:0000313" key="3">
    <source>
        <dbReference type="Proteomes" id="UP000799767"/>
    </source>
</evidence>
<dbReference type="InterPro" id="IPR043129">
    <property type="entry name" value="ATPase_NBD"/>
</dbReference>
<keyword evidence="3" id="KW-1185">Reference proteome</keyword>
<comment type="similarity">
    <text evidence="1">Belongs to the actin family.</text>
</comment>
<protein>
    <submittedName>
        <fullName evidence="2">Fungal-specific actin related protein</fullName>
    </submittedName>
</protein>
<dbReference type="Gene3D" id="3.30.420.40">
    <property type="match status" value="2"/>
</dbReference>
<evidence type="ECO:0000256" key="1">
    <source>
        <dbReference type="RuleBase" id="RU000487"/>
    </source>
</evidence>
<dbReference type="Proteomes" id="UP000799767">
    <property type="component" value="Unassembled WGS sequence"/>
</dbReference>
<organism evidence="2 3">
    <name type="scientific">Neohortaea acidophila</name>
    <dbReference type="NCBI Taxonomy" id="245834"/>
    <lineage>
        <taxon>Eukaryota</taxon>
        <taxon>Fungi</taxon>
        <taxon>Dikarya</taxon>
        <taxon>Ascomycota</taxon>
        <taxon>Pezizomycotina</taxon>
        <taxon>Dothideomycetes</taxon>
        <taxon>Dothideomycetidae</taxon>
        <taxon>Mycosphaerellales</taxon>
        <taxon>Teratosphaeriaceae</taxon>
        <taxon>Neohortaea</taxon>
    </lineage>
</organism>
<dbReference type="SUPFAM" id="SSF53067">
    <property type="entry name" value="Actin-like ATPase domain"/>
    <property type="match status" value="2"/>
</dbReference>
<name>A0A6A6PJA5_9PEZI</name>
<dbReference type="RefSeq" id="XP_033586708.1">
    <property type="nucleotide sequence ID" value="XM_033737986.1"/>
</dbReference>
<evidence type="ECO:0000313" key="2">
    <source>
        <dbReference type="EMBL" id="KAF2480138.1"/>
    </source>
</evidence>
<dbReference type="PANTHER" id="PTHR11937">
    <property type="entry name" value="ACTIN"/>
    <property type="match status" value="1"/>
</dbReference>
<reference evidence="2" key="1">
    <citation type="journal article" date="2020" name="Stud. Mycol.">
        <title>101 Dothideomycetes genomes: a test case for predicting lifestyles and emergence of pathogens.</title>
        <authorList>
            <person name="Haridas S."/>
            <person name="Albert R."/>
            <person name="Binder M."/>
            <person name="Bloem J."/>
            <person name="Labutti K."/>
            <person name="Salamov A."/>
            <person name="Andreopoulos B."/>
            <person name="Baker S."/>
            <person name="Barry K."/>
            <person name="Bills G."/>
            <person name="Bluhm B."/>
            <person name="Cannon C."/>
            <person name="Castanera R."/>
            <person name="Culley D."/>
            <person name="Daum C."/>
            <person name="Ezra D."/>
            <person name="Gonzalez J."/>
            <person name="Henrissat B."/>
            <person name="Kuo A."/>
            <person name="Liang C."/>
            <person name="Lipzen A."/>
            <person name="Lutzoni F."/>
            <person name="Magnuson J."/>
            <person name="Mondo S."/>
            <person name="Nolan M."/>
            <person name="Ohm R."/>
            <person name="Pangilinan J."/>
            <person name="Park H.-J."/>
            <person name="Ramirez L."/>
            <person name="Alfaro M."/>
            <person name="Sun H."/>
            <person name="Tritt A."/>
            <person name="Yoshinaga Y."/>
            <person name="Zwiers L.-H."/>
            <person name="Turgeon B."/>
            <person name="Goodwin S."/>
            <person name="Spatafora J."/>
            <person name="Crous P."/>
            <person name="Grigoriev I."/>
        </authorList>
    </citation>
    <scope>NUCLEOTIDE SEQUENCE</scope>
    <source>
        <strain evidence="2">CBS 113389</strain>
    </source>
</reference>
<dbReference type="AlphaFoldDB" id="A0A6A6PJA5"/>
<dbReference type="InterPro" id="IPR004000">
    <property type="entry name" value="Actin"/>
</dbReference>
<gene>
    <name evidence="2" type="ORF">BDY17DRAFT_341005</name>
</gene>
<proteinExistence type="inferred from homology"/>
<dbReference type="SMART" id="SM00268">
    <property type="entry name" value="ACTIN"/>
    <property type="match status" value="1"/>
</dbReference>
<accession>A0A6A6PJA5</accession>
<dbReference type="Pfam" id="PF00022">
    <property type="entry name" value="Actin"/>
    <property type="match status" value="2"/>
</dbReference>
<dbReference type="GeneID" id="54478988"/>
<dbReference type="EMBL" id="MU001640">
    <property type="protein sequence ID" value="KAF2480138.1"/>
    <property type="molecule type" value="Genomic_DNA"/>
</dbReference>